<evidence type="ECO:0000313" key="2">
    <source>
        <dbReference type="EMBL" id="TBW38475.1"/>
    </source>
</evidence>
<sequence>MANDEGSARRRRRGRWWLAAFVVAAAALTIAPSLIRDRLARDLCPATVTTRGVSDGAAWEVARSDCGAGRVVWQLRIVPSKGVSTLVYEAEGGPAPTAWTQSGLTGRIDLAAPFDGNATISVPLDLKGRPTTPIRVVEGRRIE</sequence>
<evidence type="ECO:0000313" key="3">
    <source>
        <dbReference type="Proteomes" id="UP000292781"/>
    </source>
</evidence>
<dbReference type="RefSeq" id="WP_131308737.1">
    <property type="nucleotide sequence ID" value="NZ_SJFN01000011.1"/>
</dbReference>
<proteinExistence type="predicted"/>
<keyword evidence="1" id="KW-0812">Transmembrane</keyword>
<dbReference type="Proteomes" id="UP000292781">
    <property type="component" value="Unassembled WGS sequence"/>
</dbReference>
<dbReference type="AlphaFoldDB" id="A0A4Q9VU02"/>
<keyword evidence="1" id="KW-1133">Transmembrane helix</keyword>
<accession>A0A4Q9VU02</accession>
<dbReference type="OrthoDB" id="9985774at2"/>
<evidence type="ECO:0000256" key="1">
    <source>
        <dbReference type="SAM" id="Phobius"/>
    </source>
</evidence>
<protein>
    <submittedName>
        <fullName evidence="2">Uncharacterized protein</fullName>
    </submittedName>
</protein>
<organism evidence="2 3">
    <name type="scientific">Siculibacillus lacustris</name>
    <dbReference type="NCBI Taxonomy" id="1549641"/>
    <lineage>
        <taxon>Bacteria</taxon>
        <taxon>Pseudomonadati</taxon>
        <taxon>Pseudomonadota</taxon>
        <taxon>Alphaproteobacteria</taxon>
        <taxon>Hyphomicrobiales</taxon>
        <taxon>Ancalomicrobiaceae</taxon>
        <taxon>Siculibacillus</taxon>
    </lineage>
</organism>
<feature type="transmembrane region" description="Helical" evidence="1">
    <location>
        <begin position="16"/>
        <end position="35"/>
    </location>
</feature>
<keyword evidence="1" id="KW-0472">Membrane</keyword>
<comment type="caution">
    <text evidence="2">The sequence shown here is derived from an EMBL/GenBank/DDBJ whole genome shotgun (WGS) entry which is preliminary data.</text>
</comment>
<reference evidence="2 3" key="1">
    <citation type="submission" date="2019-02" db="EMBL/GenBank/DDBJ databases">
        <title>Siculibacillus lacustris gen. nov., sp. nov., a new rosette-forming bacterium isolated from a freshwater crater lake (Lake St. Ana, Romania).</title>
        <authorList>
            <person name="Felfoldi T."/>
            <person name="Marton Z."/>
            <person name="Szabo A."/>
            <person name="Mentes A."/>
            <person name="Boka K."/>
            <person name="Marialigeti K."/>
            <person name="Mathe I."/>
            <person name="Koncz M."/>
            <person name="Schumann P."/>
            <person name="Toth E."/>
        </authorList>
    </citation>
    <scope>NUCLEOTIDE SEQUENCE [LARGE SCALE GENOMIC DNA]</scope>
    <source>
        <strain evidence="2 3">SA-279</strain>
    </source>
</reference>
<keyword evidence="3" id="KW-1185">Reference proteome</keyword>
<gene>
    <name evidence="2" type="ORF">EYW49_09410</name>
</gene>
<name>A0A4Q9VU02_9HYPH</name>
<dbReference type="EMBL" id="SJFN01000011">
    <property type="protein sequence ID" value="TBW38475.1"/>
    <property type="molecule type" value="Genomic_DNA"/>
</dbReference>